<evidence type="ECO:0000256" key="5">
    <source>
        <dbReference type="ARBA" id="ARBA00022989"/>
    </source>
</evidence>
<comment type="similarity">
    <text evidence="2">Belongs to the UPF0718 family.</text>
</comment>
<evidence type="ECO:0000256" key="4">
    <source>
        <dbReference type="ARBA" id="ARBA00022692"/>
    </source>
</evidence>
<feature type="transmembrane region" description="Helical" evidence="7">
    <location>
        <begin position="205"/>
        <end position="228"/>
    </location>
</feature>
<evidence type="ECO:0000256" key="7">
    <source>
        <dbReference type="SAM" id="Phobius"/>
    </source>
</evidence>
<keyword evidence="4 7" id="KW-0812">Transmembrane</keyword>
<dbReference type="AlphaFoldDB" id="A0A383CXG0"/>
<feature type="transmembrane region" description="Helical" evidence="7">
    <location>
        <begin position="136"/>
        <end position="156"/>
    </location>
</feature>
<dbReference type="InterPro" id="IPR052923">
    <property type="entry name" value="UPF0718"/>
</dbReference>
<name>A0A383CXG0_9ZZZZ</name>
<evidence type="ECO:0000313" key="8">
    <source>
        <dbReference type="EMBL" id="SVE37017.1"/>
    </source>
</evidence>
<evidence type="ECO:0000256" key="1">
    <source>
        <dbReference type="ARBA" id="ARBA00004651"/>
    </source>
</evidence>
<dbReference type="PANTHER" id="PTHR34184:SF4">
    <property type="entry name" value="UPF0718 PROTEIN YCGR"/>
    <property type="match status" value="1"/>
</dbReference>
<dbReference type="GO" id="GO:0005886">
    <property type="term" value="C:plasma membrane"/>
    <property type="evidence" value="ECO:0007669"/>
    <property type="project" value="UniProtKB-SubCell"/>
</dbReference>
<feature type="transmembrane region" description="Helical" evidence="7">
    <location>
        <begin position="78"/>
        <end position="98"/>
    </location>
</feature>
<keyword evidence="6 7" id="KW-0472">Membrane</keyword>
<feature type="non-terminal residue" evidence="8">
    <location>
        <position position="238"/>
    </location>
</feature>
<organism evidence="8">
    <name type="scientific">marine metagenome</name>
    <dbReference type="NCBI Taxonomy" id="408172"/>
    <lineage>
        <taxon>unclassified sequences</taxon>
        <taxon>metagenomes</taxon>
        <taxon>ecological metagenomes</taxon>
    </lineage>
</organism>
<comment type="subcellular location">
    <subcellularLocation>
        <location evidence="1">Cell membrane</location>
        <topology evidence="1">Multi-pass membrane protein</topology>
    </subcellularLocation>
</comment>
<evidence type="ECO:0000256" key="2">
    <source>
        <dbReference type="ARBA" id="ARBA00006386"/>
    </source>
</evidence>
<dbReference type="EMBL" id="UINC01212612">
    <property type="protein sequence ID" value="SVE37017.1"/>
    <property type="molecule type" value="Genomic_DNA"/>
</dbReference>
<feature type="non-terminal residue" evidence="8">
    <location>
        <position position="1"/>
    </location>
</feature>
<dbReference type="PANTHER" id="PTHR34184">
    <property type="entry name" value="UPF0718 PROTEIN YCGR"/>
    <property type="match status" value="1"/>
</dbReference>
<accession>A0A383CXG0</accession>
<keyword evidence="5 7" id="KW-1133">Transmembrane helix</keyword>
<keyword evidence="3" id="KW-1003">Cell membrane</keyword>
<feature type="transmembrane region" description="Helical" evidence="7">
    <location>
        <begin position="39"/>
        <end position="58"/>
    </location>
</feature>
<evidence type="ECO:0000256" key="6">
    <source>
        <dbReference type="ARBA" id="ARBA00023136"/>
    </source>
</evidence>
<dbReference type="Pfam" id="PF03773">
    <property type="entry name" value="ArsP_1"/>
    <property type="match status" value="1"/>
</dbReference>
<protein>
    <recommendedName>
        <fullName evidence="9">Nucleoside transporter/FeoB GTPase Gate domain-containing protein</fullName>
    </recommendedName>
</protein>
<sequence>AVAVSPGSECFQGFCIENVERKPLLSRWWEFSLEYMKNVSIGMLFAFVMAGLTEAFLFPPDTRERFFGKGFRGVLKGVVIGPVVNLCSACIVPIANGFRRTGSSLETTVAITQSSSTLNLLALVMASIAFAPTISVTRISLSLLGSLLLGPLVAWVSRKENQENKEEGESPASEITELTPALDTTGWSESIYTSSLQFVRSTIGYFLRLGPIMLIAGFGSGLVIQWISPESITTWIGD</sequence>
<reference evidence="8" key="1">
    <citation type="submission" date="2018-05" db="EMBL/GenBank/DDBJ databases">
        <authorList>
            <person name="Lanie J.A."/>
            <person name="Ng W.-L."/>
            <person name="Kazmierczak K.M."/>
            <person name="Andrzejewski T.M."/>
            <person name="Davidsen T.M."/>
            <person name="Wayne K.J."/>
            <person name="Tettelin H."/>
            <person name="Glass J.I."/>
            <person name="Rusch D."/>
            <person name="Podicherti R."/>
            <person name="Tsui H.-C.T."/>
            <person name="Winkler M.E."/>
        </authorList>
    </citation>
    <scope>NUCLEOTIDE SEQUENCE</scope>
</reference>
<dbReference type="InterPro" id="IPR005524">
    <property type="entry name" value="DUF318"/>
</dbReference>
<proteinExistence type="inferred from homology"/>
<evidence type="ECO:0008006" key="9">
    <source>
        <dbReference type="Google" id="ProtNLM"/>
    </source>
</evidence>
<evidence type="ECO:0000256" key="3">
    <source>
        <dbReference type="ARBA" id="ARBA00022475"/>
    </source>
</evidence>
<gene>
    <name evidence="8" type="ORF">METZ01_LOCUS489871</name>
</gene>